<keyword evidence="1" id="KW-0489">Methyltransferase</keyword>
<dbReference type="EMBL" id="JBJQOH010000007">
    <property type="protein sequence ID" value="KAL3680486.1"/>
    <property type="molecule type" value="Genomic_DNA"/>
</dbReference>
<dbReference type="Proteomes" id="UP001633002">
    <property type="component" value="Unassembled WGS sequence"/>
</dbReference>
<dbReference type="Gene3D" id="3.90.1410.10">
    <property type="entry name" value="set domain protein methyltransferase, domain 1"/>
    <property type="match status" value="2"/>
</dbReference>
<dbReference type="InterPro" id="IPR046341">
    <property type="entry name" value="SET_dom_sf"/>
</dbReference>
<dbReference type="Pfam" id="PF09273">
    <property type="entry name" value="Rubis-subs-bind"/>
    <property type="match status" value="1"/>
</dbReference>
<dbReference type="AlphaFoldDB" id="A0ABD3GRN6"/>
<gene>
    <name evidence="6" type="ORF">R1sor_023442</name>
</gene>
<organism evidence="6 7">
    <name type="scientific">Riccia sorocarpa</name>
    <dbReference type="NCBI Taxonomy" id="122646"/>
    <lineage>
        <taxon>Eukaryota</taxon>
        <taxon>Viridiplantae</taxon>
        <taxon>Streptophyta</taxon>
        <taxon>Embryophyta</taxon>
        <taxon>Marchantiophyta</taxon>
        <taxon>Marchantiopsida</taxon>
        <taxon>Marchantiidae</taxon>
        <taxon>Marchantiales</taxon>
        <taxon>Ricciaceae</taxon>
        <taxon>Riccia</taxon>
    </lineage>
</organism>
<evidence type="ECO:0000256" key="3">
    <source>
        <dbReference type="ARBA" id="ARBA00022691"/>
    </source>
</evidence>
<feature type="compositionally biased region" description="Polar residues" evidence="4">
    <location>
        <begin position="331"/>
        <end position="343"/>
    </location>
</feature>
<dbReference type="InterPro" id="IPR050600">
    <property type="entry name" value="SETD3_SETD6_MTase"/>
</dbReference>
<dbReference type="InterPro" id="IPR015353">
    <property type="entry name" value="Rubisco_LSMT_subst-bd"/>
</dbReference>
<dbReference type="PANTHER" id="PTHR13271">
    <property type="entry name" value="UNCHARACTERIZED PUTATIVE METHYLTRANSFERASE"/>
    <property type="match status" value="1"/>
</dbReference>
<dbReference type="GO" id="GO:0032259">
    <property type="term" value="P:methylation"/>
    <property type="evidence" value="ECO:0007669"/>
    <property type="project" value="UniProtKB-KW"/>
</dbReference>
<sequence length="637" mass="71305">MPKHPRTVVSSKLENSTLARKFRTFLRWMQDNGIAYSDELAFELGGSGSVADIGVKALVEMKEGDLIAGIPKQACLTPLTTAASAELEEAEFGGGLALTVALMFEKSLQGRSRWYGYLQLLPDFQRLPYLWTSDEIEELLCGTELHQAIDEDKELMEEDWKESIAPLTELYPEKFPADWFGLDQYVAAKTLVHSRAFDVDEYHGYGMVPFADLFNHKTAAEDVHFTTVDSDSEDDSEEHEVENSSPTAAGTRIEGKRISLMESNGDQEEKFRKDSVKPKRNGSASGHLNGAGKSPQETSVDSEVEGKRKLETHPSDKQKGKHLKEVEVGIQGSSNLHGNNVQEQTDHMKQGSNRRRNREKREVENPQTQLLNGLEESDSESTEAWEGQSEILEMILVKNVAAGSEIFNTYGNLSNAALLHRYGFTELNNPFDIVNVDLSLVVDAFERTHSPRQVRRRVKQWKAVFCSPDSQQSDYFEISATGKPEEGLLMLLYILNISDERFDGFLNMPDSPHSENTIEATASFLGWRGNPEGGTAAMSGRRKTKGGDRKVGNEEKLKVDLETWLLTAPVGRSMLAVLELRNSLYPTDSLEADEALLSATDSRTQPERFHALRLRISERSILRKCQTRVSGRLVKVK</sequence>
<evidence type="ECO:0000259" key="5">
    <source>
        <dbReference type="Pfam" id="PF09273"/>
    </source>
</evidence>
<proteinExistence type="predicted"/>
<keyword evidence="2" id="KW-0808">Transferase</keyword>
<dbReference type="PANTHER" id="PTHR13271:SF34">
    <property type="entry name" value="N-LYSINE METHYLTRANSFERASE SETD6"/>
    <property type="match status" value="1"/>
</dbReference>
<evidence type="ECO:0000256" key="2">
    <source>
        <dbReference type="ARBA" id="ARBA00022679"/>
    </source>
</evidence>
<dbReference type="GO" id="GO:0008168">
    <property type="term" value="F:methyltransferase activity"/>
    <property type="evidence" value="ECO:0007669"/>
    <property type="project" value="UniProtKB-KW"/>
</dbReference>
<protein>
    <recommendedName>
        <fullName evidence="5">Rubisco LSMT substrate-binding domain-containing protein</fullName>
    </recommendedName>
</protein>
<reference evidence="6 7" key="1">
    <citation type="submission" date="2024-09" db="EMBL/GenBank/DDBJ databases">
        <title>Chromosome-scale assembly of Riccia sorocarpa.</title>
        <authorList>
            <person name="Paukszto L."/>
        </authorList>
    </citation>
    <scope>NUCLEOTIDE SEQUENCE [LARGE SCALE GENOMIC DNA]</scope>
    <source>
        <strain evidence="6">LP-2024</strain>
        <tissue evidence="6">Aerial parts of the thallus</tissue>
    </source>
</reference>
<dbReference type="SUPFAM" id="SSF82199">
    <property type="entry name" value="SET domain"/>
    <property type="match status" value="2"/>
</dbReference>
<dbReference type="Gene3D" id="3.90.1420.10">
    <property type="entry name" value="Rubisco LSMT, substrate-binding domain"/>
    <property type="match status" value="1"/>
</dbReference>
<feature type="compositionally biased region" description="Basic and acidic residues" evidence="4">
    <location>
        <begin position="267"/>
        <end position="277"/>
    </location>
</feature>
<evidence type="ECO:0000256" key="1">
    <source>
        <dbReference type="ARBA" id="ARBA00022603"/>
    </source>
</evidence>
<evidence type="ECO:0000256" key="4">
    <source>
        <dbReference type="SAM" id="MobiDB-lite"/>
    </source>
</evidence>
<evidence type="ECO:0000313" key="6">
    <source>
        <dbReference type="EMBL" id="KAL3680486.1"/>
    </source>
</evidence>
<accession>A0ABD3GRN6</accession>
<feature type="region of interest" description="Disordered" evidence="4">
    <location>
        <begin position="227"/>
        <end position="385"/>
    </location>
</feature>
<evidence type="ECO:0000313" key="7">
    <source>
        <dbReference type="Proteomes" id="UP001633002"/>
    </source>
</evidence>
<feature type="compositionally biased region" description="Acidic residues" evidence="4">
    <location>
        <begin position="230"/>
        <end position="240"/>
    </location>
</feature>
<keyword evidence="3" id="KW-0949">S-adenosyl-L-methionine</keyword>
<dbReference type="InterPro" id="IPR036464">
    <property type="entry name" value="Rubisco_LSMT_subst-bd_sf"/>
</dbReference>
<keyword evidence="7" id="KW-1185">Reference proteome</keyword>
<dbReference type="CDD" id="cd10527">
    <property type="entry name" value="SET_LSMT"/>
    <property type="match status" value="1"/>
</dbReference>
<comment type="caution">
    <text evidence="6">The sequence shown here is derived from an EMBL/GenBank/DDBJ whole genome shotgun (WGS) entry which is preliminary data.</text>
</comment>
<name>A0ABD3GRN6_9MARC</name>
<feature type="compositionally biased region" description="Basic and acidic residues" evidence="4">
    <location>
        <begin position="304"/>
        <end position="327"/>
    </location>
</feature>
<feature type="domain" description="Rubisco LSMT substrate-binding" evidence="5">
    <location>
        <begin position="470"/>
        <end position="622"/>
    </location>
</feature>